<dbReference type="OrthoDB" id="7834193at2"/>
<accession>A0A1H8W7I4</accession>
<name>A0A1H8W7I4_9RHOB</name>
<evidence type="ECO:0000313" key="3">
    <source>
        <dbReference type="Proteomes" id="UP000198893"/>
    </source>
</evidence>
<keyword evidence="3" id="KW-1185">Reference proteome</keyword>
<proteinExistence type="predicted"/>
<dbReference type="AlphaFoldDB" id="A0A1H8W7I4"/>
<evidence type="ECO:0000259" key="1">
    <source>
        <dbReference type="Pfam" id="PF20573"/>
    </source>
</evidence>
<protein>
    <recommendedName>
        <fullName evidence="1">DUF6782 domain-containing protein</fullName>
    </recommendedName>
</protein>
<evidence type="ECO:0000313" key="2">
    <source>
        <dbReference type="EMBL" id="SEP23493.1"/>
    </source>
</evidence>
<gene>
    <name evidence="2" type="ORF">SAMN04490248_1472</name>
</gene>
<reference evidence="2 3" key="1">
    <citation type="submission" date="2016-10" db="EMBL/GenBank/DDBJ databases">
        <authorList>
            <person name="de Groot N.N."/>
        </authorList>
    </citation>
    <scope>NUCLEOTIDE SEQUENCE [LARGE SCALE GENOMIC DNA]</scope>
    <source>
        <strain evidence="2 3">DSM 27842</strain>
    </source>
</reference>
<dbReference type="Pfam" id="PF20573">
    <property type="entry name" value="DUF6782"/>
    <property type="match status" value="1"/>
</dbReference>
<sequence length="128" mass="14162">MKEHVRAVFAMEADASVTSLVVAAGLREQGRPAMWNALANWPMQADLAARFDTILNETSDVGLAASAAFVAWYDNGVRRDSYYVAVCSNYLDQIDREHLLPKYDNLSGAYFAELCRLPDGSPYECHGP</sequence>
<organism evidence="2 3">
    <name type="scientific">Salinihabitans flavidus</name>
    <dbReference type="NCBI Taxonomy" id="569882"/>
    <lineage>
        <taxon>Bacteria</taxon>
        <taxon>Pseudomonadati</taxon>
        <taxon>Pseudomonadota</taxon>
        <taxon>Alphaproteobacteria</taxon>
        <taxon>Rhodobacterales</taxon>
        <taxon>Roseobacteraceae</taxon>
        <taxon>Salinihabitans</taxon>
    </lineage>
</organism>
<feature type="domain" description="DUF6782" evidence="1">
    <location>
        <begin position="1"/>
        <end position="125"/>
    </location>
</feature>
<dbReference type="Proteomes" id="UP000198893">
    <property type="component" value="Unassembled WGS sequence"/>
</dbReference>
<dbReference type="EMBL" id="FODS01000047">
    <property type="protein sequence ID" value="SEP23493.1"/>
    <property type="molecule type" value="Genomic_DNA"/>
</dbReference>
<dbReference type="InterPro" id="IPR046709">
    <property type="entry name" value="DUF6782"/>
</dbReference>